<dbReference type="SUPFAM" id="SSF63817">
    <property type="entry name" value="Sortase"/>
    <property type="match status" value="1"/>
</dbReference>
<accession>A0A1F7YMX2</accession>
<dbReference type="Proteomes" id="UP000177263">
    <property type="component" value="Unassembled WGS sequence"/>
</dbReference>
<protein>
    <recommendedName>
        <fullName evidence="5">Sortase</fullName>
    </recommendedName>
</protein>
<keyword evidence="2" id="KW-1133">Transmembrane helix</keyword>
<dbReference type="InterPro" id="IPR023365">
    <property type="entry name" value="Sortase_dom-sf"/>
</dbReference>
<dbReference type="EMBL" id="MGGM01000026">
    <property type="protein sequence ID" value="OGM28637.1"/>
    <property type="molecule type" value="Genomic_DNA"/>
</dbReference>
<keyword evidence="2" id="KW-0812">Transmembrane</keyword>
<evidence type="ECO:0000256" key="1">
    <source>
        <dbReference type="ARBA" id="ARBA00022801"/>
    </source>
</evidence>
<feature type="transmembrane region" description="Helical" evidence="2">
    <location>
        <begin position="9"/>
        <end position="30"/>
    </location>
</feature>
<keyword evidence="1" id="KW-0378">Hydrolase</keyword>
<sequence length="224" mass="25120">MKKSIFTRLLGGVFAISGIGVLFYIAYPIVSYELVSSRFNTYLSPVPEKYVKAEVDYTKASTWFEDEGVSFDESGVDYYTVSIPRLKITDATVKIGGENLEDSLIQYPGTALPGKRGNTVIFGHSILPQFFNPADYLSIFSTLPTLDRGDEIFVQYDGIRYSYIIEDMFEVKPTDLQILEQDTSNSYLQLVTCTPPGHPLRPNRLIVRAKISPLASATYDNTLH</sequence>
<evidence type="ECO:0000313" key="3">
    <source>
        <dbReference type="EMBL" id="OGM28637.1"/>
    </source>
</evidence>
<proteinExistence type="predicted"/>
<name>A0A1F7YMX2_9BACT</name>
<dbReference type="AlphaFoldDB" id="A0A1F7YMX2"/>
<dbReference type="InterPro" id="IPR005754">
    <property type="entry name" value="Sortase"/>
</dbReference>
<dbReference type="STRING" id="1802500.A2801_00670"/>
<dbReference type="Gene3D" id="2.40.260.10">
    <property type="entry name" value="Sortase"/>
    <property type="match status" value="1"/>
</dbReference>
<evidence type="ECO:0000256" key="2">
    <source>
        <dbReference type="SAM" id="Phobius"/>
    </source>
</evidence>
<gene>
    <name evidence="3" type="ORF">A2801_00670</name>
</gene>
<dbReference type="Pfam" id="PF04203">
    <property type="entry name" value="Sortase"/>
    <property type="match status" value="1"/>
</dbReference>
<evidence type="ECO:0000313" key="4">
    <source>
        <dbReference type="Proteomes" id="UP000177263"/>
    </source>
</evidence>
<dbReference type="GO" id="GO:0016787">
    <property type="term" value="F:hydrolase activity"/>
    <property type="evidence" value="ECO:0007669"/>
    <property type="project" value="UniProtKB-KW"/>
</dbReference>
<reference evidence="3 4" key="1">
    <citation type="journal article" date="2016" name="Nat. Commun.">
        <title>Thousands of microbial genomes shed light on interconnected biogeochemical processes in an aquifer system.</title>
        <authorList>
            <person name="Anantharaman K."/>
            <person name="Brown C.T."/>
            <person name="Hug L.A."/>
            <person name="Sharon I."/>
            <person name="Castelle C.J."/>
            <person name="Probst A.J."/>
            <person name="Thomas B.C."/>
            <person name="Singh A."/>
            <person name="Wilkins M.J."/>
            <person name="Karaoz U."/>
            <person name="Brodie E.L."/>
            <person name="Williams K.H."/>
            <person name="Hubbard S.S."/>
            <person name="Banfield J.F."/>
        </authorList>
    </citation>
    <scope>NUCLEOTIDE SEQUENCE [LARGE SCALE GENOMIC DNA]</scope>
</reference>
<organism evidence="3 4">
    <name type="scientific">Candidatus Woesebacteria bacterium RIFCSPHIGHO2_01_FULL_41_10</name>
    <dbReference type="NCBI Taxonomy" id="1802500"/>
    <lineage>
        <taxon>Bacteria</taxon>
        <taxon>Candidatus Woeseibacteriota</taxon>
    </lineage>
</organism>
<dbReference type="NCBIfam" id="TIGR01076">
    <property type="entry name" value="sortase_fam"/>
    <property type="match status" value="1"/>
</dbReference>
<keyword evidence="2" id="KW-0472">Membrane</keyword>
<comment type="caution">
    <text evidence="3">The sequence shown here is derived from an EMBL/GenBank/DDBJ whole genome shotgun (WGS) entry which is preliminary data.</text>
</comment>
<evidence type="ECO:0008006" key="5">
    <source>
        <dbReference type="Google" id="ProtNLM"/>
    </source>
</evidence>